<dbReference type="EMBL" id="KZ084118">
    <property type="protein sequence ID" value="OSD00506.1"/>
    <property type="molecule type" value="Genomic_DNA"/>
</dbReference>
<dbReference type="Gene3D" id="3.80.10.10">
    <property type="entry name" value="Ribonuclease Inhibitor"/>
    <property type="match status" value="1"/>
</dbReference>
<evidence type="ECO:0008006" key="3">
    <source>
        <dbReference type="Google" id="ProtNLM"/>
    </source>
</evidence>
<dbReference type="AlphaFoldDB" id="A0A1Y2IH45"/>
<reference evidence="1 2" key="1">
    <citation type="journal article" date="2015" name="Biotechnol. Biofuels">
        <title>Enhanced degradation of softwood versus hardwood by the white-rot fungus Pycnoporus coccineus.</title>
        <authorList>
            <person name="Couturier M."/>
            <person name="Navarro D."/>
            <person name="Chevret D."/>
            <person name="Henrissat B."/>
            <person name="Piumi F."/>
            <person name="Ruiz-Duenas F.J."/>
            <person name="Martinez A.T."/>
            <person name="Grigoriev I.V."/>
            <person name="Riley R."/>
            <person name="Lipzen A."/>
            <person name="Berrin J.G."/>
            <person name="Master E.R."/>
            <person name="Rosso M.N."/>
        </authorList>
    </citation>
    <scope>NUCLEOTIDE SEQUENCE [LARGE SCALE GENOMIC DNA]</scope>
    <source>
        <strain evidence="1 2">BRFM310</strain>
    </source>
</reference>
<keyword evidence="2" id="KW-1185">Reference proteome</keyword>
<name>A0A1Y2IH45_TRAC3</name>
<protein>
    <recommendedName>
        <fullName evidence="3">F-box domain-containing protein</fullName>
    </recommendedName>
</protein>
<sequence>MSDARTLVLMTDELLRHILRYLTRDTEVLDQIGMIDRNAIRRCAEVSRAFNDVAIDILWEKMKLLSPLTDLLPSFCCIEQTSVHHELMVVRTGGLIQNSEWTRFQLYARRIRALDYDHSSIFAGRRAAAIHPDVMLAIAQHSAPQAALPRLQNMKSRMVYLTVPYSQLTNLAPTSLRSLSITLDYCEEQPISYLEESWDAVLALLPRCPDLASIHFAASISLDHPEQCLHLVVKGHSPSKLRTLSLRLSNDCAVHFVWDLAPQWFSSLETLKIDTSSLSRNRCQRPLSSIPASSGKFLFLVKKLKLYTSILRAAALLSATTSKTLMSLGLKFRDVRTNADQPLFLDSLATPLQQFSSTLQYLSISLHWEWGRALVETALEPVTPWLGPLLSLHGLVEFNIYAEGMTWILSTTDIWSMARAWPHITWLQVKDSKYELMGMRRDRDLQMTPIPATVLLAFAEHCPNLQYLSLVPLYLAGEGCSVLENWHPSADSVSAPQLRVLVTNILPLIEETPGPERLKTIEPPSQMQPFLNAIFPNAYCVFWAWRSQFVRIQPANQHI</sequence>
<evidence type="ECO:0000313" key="1">
    <source>
        <dbReference type="EMBL" id="OSD00506.1"/>
    </source>
</evidence>
<accession>A0A1Y2IH45</accession>
<evidence type="ECO:0000313" key="2">
    <source>
        <dbReference type="Proteomes" id="UP000193067"/>
    </source>
</evidence>
<dbReference type="OrthoDB" id="3543113at2759"/>
<dbReference type="InterPro" id="IPR032675">
    <property type="entry name" value="LRR_dom_sf"/>
</dbReference>
<dbReference type="Proteomes" id="UP000193067">
    <property type="component" value="Unassembled WGS sequence"/>
</dbReference>
<organism evidence="1 2">
    <name type="scientific">Trametes coccinea (strain BRFM310)</name>
    <name type="common">Pycnoporus coccineus</name>
    <dbReference type="NCBI Taxonomy" id="1353009"/>
    <lineage>
        <taxon>Eukaryota</taxon>
        <taxon>Fungi</taxon>
        <taxon>Dikarya</taxon>
        <taxon>Basidiomycota</taxon>
        <taxon>Agaricomycotina</taxon>
        <taxon>Agaricomycetes</taxon>
        <taxon>Polyporales</taxon>
        <taxon>Polyporaceae</taxon>
        <taxon>Trametes</taxon>
    </lineage>
</organism>
<gene>
    <name evidence="1" type="ORF">PYCCODRAFT_1437365</name>
</gene>
<proteinExistence type="predicted"/>